<dbReference type="EMBL" id="BMUB01000015">
    <property type="protein sequence ID" value="GGU93797.1"/>
    <property type="molecule type" value="Genomic_DNA"/>
</dbReference>
<gene>
    <name evidence="1" type="ORF">GCM10010502_54160</name>
</gene>
<dbReference type="AlphaFoldDB" id="A0A8H9LUF0"/>
<evidence type="ECO:0000313" key="2">
    <source>
        <dbReference type="Proteomes" id="UP000610124"/>
    </source>
</evidence>
<dbReference type="Proteomes" id="UP000610124">
    <property type="component" value="Unassembled WGS sequence"/>
</dbReference>
<proteinExistence type="predicted"/>
<evidence type="ECO:0000313" key="1">
    <source>
        <dbReference type="EMBL" id="GGU93797.1"/>
    </source>
</evidence>
<organism evidence="1 2">
    <name type="scientific">Kitasatospora aureofaciens</name>
    <name type="common">Streptomyces aureofaciens</name>
    <dbReference type="NCBI Taxonomy" id="1894"/>
    <lineage>
        <taxon>Bacteria</taxon>
        <taxon>Bacillati</taxon>
        <taxon>Actinomycetota</taxon>
        <taxon>Actinomycetes</taxon>
        <taxon>Kitasatosporales</taxon>
        <taxon>Streptomycetaceae</taxon>
        <taxon>Kitasatospora</taxon>
    </lineage>
</organism>
<sequence length="140" mass="14395">MAGRGRGRGPAYDAGHCNGAGGSYVQPAQDPLWICASSPIPAGYVLTDHNPSSSPCLGDAWLMRLVTDGIWTCAGSPIPAGYVMTGHYRTGCRGIGSWFQQVAAPGLSICPGNAVPAGYHLGTYNSAGCAGLGSWVLLRN</sequence>
<comment type="caution">
    <text evidence="1">The sequence shown here is derived from an EMBL/GenBank/DDBJ whole genome shotgun (WGS) entry which is preliminary data.</text>
</comment>
<name>A0A8H9LUF0_KITAU</name>
<reference evidence="1" key="1">
    <citation type="journal article" date="2014" name="Int. J. Syst. Evol. Microbiol.">
        <title>Complete genome sequence of Corynebacterium casei LMG S-19264T (=DSM 44701T), isolated from a smear-ripened cheese.</title>
        <authorList>
            <consortium name="US DOE Joint Genome Institute (JGI-PGF)"/>
            <person name="Walter F."/>
            <person name="Albersmeier A."/>
            <person name="Kalinowski J."/>
            <person name="Ruckert C."/>
        </authorList>
    </citation>
    <scope>NUCLEOTIDE SEQUENCE</scope>
    <source>
        <strain evidence="1">JCM 4434</strain>
    </source>
</reference>
<accession>A0A8H9LUF0</accession>
<reference evidence="1" key="2">
    <citation type="submission" date="2020-09" db="EMBL/GenBank/DDBJ databases">
        <authorList>
            <person name="Sun Q."/>
            <person name="Ohkuma M."/>
        </authorList>
    </citation>
    <scope>NUCLEOTIDE SEQUENCE</scope>
    <source>
        <strain evidence="1">JCM 4434</strain>
    </source>
</reference>
<protein>
    <submittedName>
        <fullName evidence="1">Uncharacterized protein</fullName>
    </submittedName>
</protein>